<accession>A0A0A9GCE1</accession>
<reference evidence="1" key="1">
    <citation type="submission" date="2014-09" db="EMBL/GenBank/DDBJ databases">
        <authorList>
            <person name="Magalhaes I.L.F."/>
            <person name="Oliveira U."/>
            <person name="Santos F.R."/>
            <person name="Vidigal T.H.D.A."/>
            <person name="Brescovit A.D."/>
            <person name="Santos A.J."/>
        </authorList>
    </citation>
    <scope>NUCLEOTIDE SEQUENCE</scope>
    <source>
        <tissue evidence="1">Shoot tissue taken approximately 20 cm above the soil surface</tissue>
    </source>
</reference>
<dbReference type="AlphaFoldDB" id="A0A0A9GCE1"/>
<evidence type="ECO:0000313" key="1">
    <source>
        <dbReference type="EMBL" id="JAE22147.1"/>
    </source>
</evidence>
<proteinExistence type="predicted"/>
<reference evidence="1" key="2">
    <citation type="journal article" date="2015" name="Data Brief">
        <title>Shoot transcriptome of the giant reed, Arundo donax.</title>
        <authorList>
            <person name="Barrero R.A."/>
            <person name="Guerrero F.D."/>
            <person name="Moolhuijzen P."/>
            <person name="Goolsby J.A."/>
            <person name="Tidwell J."/>
            <person name="Bellgard S.E."/>
            <person name="Bellgard M.I."/>
        </authorList>
    </citation>
    <scope>NUCLEOTIDE SEQUENCE</scope>
    <source>
        <tissue evidence="1">Shoot tissue taken approximately 20 cm above the soil surface</tissue>
    </source>
</reference>
<organism evidence="1">
    <name type="scientific">Arundo donax</name>
    <name type="common">Giant reed</name>
    <name type="synonym">Donax arundinaceus</name>
    <dbReference type="NCBI Taxonomy" id="35708"/>
    <lineage>
        <taxon>Eukaryota</taxon>
        <taxon>Viridiplantae</taxon>
        <taxon>Streptophyta</taxon>
        <taxon>Embryophyta</taxon>
        <taxon>Tracheophyta</taxon>
        <taxon>Spermatophyta</taxon>
        <taxon>Magnoliopsida</taxon>
        <taxon>Liliopsida</taxon>
        <taxon>Poales</taxon>
        <taxon>Poaceae</taxon>
        <taxon>PACMAD clade</taxon>
        <taxon>Arundinoideae</taxon>
        <taxon>Arundineae</taxon>
        <taxon>Arundo</taxon>
    </lineage>
</organism>
<dbReference type="EMBL" id="GBRH01175749">
    <property type="protein sequence ID" value="JAE22147.1"/>
    <property type="molecule type" value="Transcribed_RNA"/>
</dbReference>
<protein>
    <submittedName>
        <fullName evidence="1">Uncharacterized protein</fullName>
    </submittedName>
</protein>
<name>A0A0A9GCE1_ARUDO</name>
<sequence>MKDKRSCFTNSAFGLFSNNPRRQRHLKAALCTST</sequence>